<feature type="transmembrane region" description="Helical" evidence="6">
    <location>
        <begin position="296"/>
        <end position="317"/>
    </location>
</feature>
<evidence type="ECO:0000256" key="4">
    <source>
        <dbReference type="ARBA" id="ARBA00022989"/>
    </source>
</evidence>
<evidence type="ECO:0000256" key="5">
    <source>
        <dbReference type="ARBA" id="ARBA00023136"/>
    </source>
</evidence>
<dbReference type="InterPro" id="IPR052983">
    <property type="entry name" value="MFS_Riboflavin_Transporter"/>
</dbReference>
<feature type="transmembrane region" description="Helical" evidence="6">
    <location>
        <begin position="38"/>
        <end position="56"/>
    </location>
</feature>
<dbReference type="PANTHER" id="PTHR43385">
    <property type="entry name" value="RIBOFLAVIN TRANSPORTER RIBJ"/>
    <property type="match status" value="1"/>
</dbReference>
<dbReference type="InterPro" id="IPR036259">
    <property type="entry name" value="MFS_trans_sf"/>
</dbReference>
<dbReference type="Gene3D" id="1.20.1250.20">
    <property type="entry name" value="MFS general substrate transporter like domains"/>
    <property type="match status" value="2"/>
</dbReference>
<feature type="transmembrane region" description="Helical" evidence="6">
    <location>
        <begin position="68"/>
        <end position="86"/>
    </location>
</feature>
<dbReference type="GO" id="GO:0022857">
    <property type="term" value="F:transmembrane transporter activity"/>
    <property type="evidence" value="ECO:0007669"/>
    <property type="project" value="InterPro"/>
</dbReference>
<evidence type="ECO:0000313" key="7">
    <source>
        <dbReference type="EMBL" id="KAK8788231.1"/>
    </source>
</evidence>
<organism evidence="7 8">
    <name type="scientific">Amblyomma americanum</name>
    <name type="common">Lone star tick</name>
    <dbReference type="NCBI Taxonomy" id="6943"/>
    <lineage>
        <taxon>Eukaryota</taxon>
        <taxon>Metazoa</taxon>
        <taxon>Ecdysozoa</taxon>
        <taxon>Arthropoda</taxon>
        <taxon>Chelicerata</taxon>
        <taxon>Arachnida</taxon>
        <taxon>Acari</taxon>
        <taxon>Parasitiformes</taxon>
        <taxon>Ixodida</taxon>
        <taxon>Ixodoidea</taxon>
        <taxon>Ixodidae</taxon>
        <taxon>Amblyomminae</taxon>
        <taxon>Amblyomma</taxon>
    </lineage>
</organism>
<evidence type="ECO:0000256" key="3">
    <source>
        <dbReference type="ARBA" id="ARBA00022692"/>
    </source>
</evidence>
<reference evidence="7 8" key="1">
    <citation type="journal article" date="2023" name="Arcadia Sci">
        <title>De novo assembly of a long-read Amblyomma americanum tick genome.</title>
        <authorList>
            <person name="Chou S."/>
            <person name="Poskanzer K.E."/>
            <person name="Rollins M."/>
            <person name="Thuy-Boun P.S."/>
        </authorList>
    </citation>
    <scope>NUCLEOTIDE SEQUENCE [LARGE SCALE GENOMIC DNA]</scope>
    <source>
        <strain evidence="7">F_SG_1</strain>
        <tissue evidence="7">Salivary glands</tissue>
    </source>
</reference>
<keyword evidence="2" id="KW-0813">Transport</keyword>
<accession>A0AAQ4FN96</accession>
<sequence length="338" mass="36514">LRGHLVGRFFSAGLSVSGAYVAVNVLVSQHFEKRRATACSLVFTACALGLFAPPLAELVRDAYGIRGTFLLLGAVTLNACPAAIVLRSPAWMERTAPPEHTRKKNHPAANEDPCLVVQRGEESRPRFSAVVRNFATVPFVVDAMSFSVILLGLTTFLLLSVDIATDRGVEPSRAVLLQNAFAAGDIFLRPVSGVIVDSRVLALETVMLVGYLVQAAGFELFASFTTFPMMLACSALIGASNGARISLQAPLLVNDFGVDSLPVMIGGMVFFSGVVLLTRPLLVGYYRDHHGSYDGLLHTVAALSTALLIIWIIRSLMVRRKRWRQHLTLNSVGDVSFS</sequence>
<feature type="transmembrane region" description="Helical" evidence="6">
    <location>
        <begin position="134"/>
        <end position="159"/>
    </location>
</feature>
<evidence type="ECO:0000256" key="1">
    <source>
        <dbReference type="ARBA" id="ARBA00004141"/>
    </source>
</evidence>
<feature type="transmembrane region" description="Helical" evidence="6">
    <location>
        <begin position="220"/>
        <end position="239"/>
    </location>
</feature>
<feature type="transmembrane region" description="Helical" evidence="6">
    <location>
        <begin position="6"/>
        <end position="26"/>
    </location>
</feature>
<dbReference type="SUPFAM" id="SSF103473">
    <property type="entry name" value="MFS general substrate transporter"/>
    <property type="match status" value="1"/>
</dbReference>
<keyword evidence="8" id="KW-1185">Reference proteome</keyword>
<evidence type="ECO:0008006" key="9">
    <source>
        <dbReference type="Google" id="ProtNLM"/>
    </source>
</evidence>
<evidence type="ECO:0000313" key="8">
    <source>
        <dbReference type="Proteomes" id="UP001321473"/>
    </source>
</evidence>
<keyword evidence="3 6" id="KW-0812">Transmembrane</keyword>
<dbReference type="Proteomes" id="UP001321473">
    <property type="component" value="Unassembled WGS sequence"/>
</dbReference>
<evidence type="ECO:0000256" key="2">
    <source>
        <dbReference type="ARBA" id="ARBA00022448"/>
    </source>
</evidence>
<dbReference type="Pfam" id="PF07690">
    <property type="entry name" value="MFS_1"/>
    <property type="match status" value="1"/>
</dbReference>
<dbReference type="PANTHER" id="PTHR43385:SF1">
    <property type="entry name" value="RIBOFLAVIN TRANSPORTER RIBJ"/>
    <property type="match status" value="1"/>
</dbReference>
<comment type="subcellular location">
    <subcellularLocation>
        <location evidence="1">Membrane</location>
        <topology evidence="1">Multi-pass membrane protein</topology>
    </subcellularLocation>
</comment>
<proteinExistence type="predicted"/>
<dbReference type="InterPro" id="IPR011701">
    <property type="entry name" value="MFS"/>
</dbReference>
<keyword evidence="5 6" id="KW-0472">Membrane</keyword>
<gene>
    <name evidence="7" type="ORF">V5799_021993</name>
</gene>
<dbReference type="GO" id="GO:0016020">
    <property type="term" value="C:membrane"/>
    <property type="evidence" value="ECO:0007669"/>
    <property type="project" value="UniProtKB-SubCell"/>
</dbReference>
<dbReference type="EMBL" id="JARKHS020001050">
    <property type="protein sequence ID" value="KAK8788231.1"/>
    <property type="molecule type" value="Genomic_DNA"/>
</dbReference>
<protein>
    <recommendedName>
        <fullName evidence="9">Monocarboxylate transporter</fullName>
    </recommendedName>
</protein>
<feature type="non-terminal residue" evidence="7">
    <location>
        <position position="1"/>
    </location>
</feature>
<dbReference type="AlphaFoldDB" id="A0AAQ4FN96"/>
<feature type="transmembrane region" description="Helical" evidence="6">
    <location>
        <begin position="251"/>
        <end position="276"/>
    </location>
</feature>
<evidence type="ECO:0000256" key="6">
    <source>
        <dbReference type="SAM" id="Phobius"/>
    </source>
</evidence>
<comment type="caution">
    <text evidence="7">The sequence shown here is derived from an EMBL/GenBank/DDBJ whole genome shotgun (WGS) entry which is preliminary data.</text>
</comment>
<keyword evidence="4 6" id="KW-1133">Transmembrane helix</keyword>
<name>A0AAQ4FN96_AMBAM</name>